<evidence type="ECO:0000313" key="4">
    <source>
        <dbReference type="Proteomes" id="UP001515480"/>
    </source>
</evidence>
<dbReference type="EMBL" id="JBGBPQ010000011">
    <property type="protein sequence ID" value="KAL1515388.1"/>
    <property type="molecule type" value="Genomic_DNA"/>
</dbReference>
<accession>A0AB34J9X7</accession>
<protein>
    <recommendedName>
        <fullName evidence="5">Transmembrane protein</fullName>
    </recommendedName>
</protein>
<keyword evidence="2" id="KW-0472">Membrane</keyword>
<feature type="transmembrane region" description="Helical" evidence="2">
    <location>
        <begin position="215"/>
        <end position="236"/>
    </location>
</feature>
<evidence type="ECO:0000256" key="2">
    <source>
        <dbReference type="SAM" id="Phobius"/>
    </source>
</evidence>
<keyword evidence="2" id="KW-0812">Transmembrane</keyword>
<name>A0AB34J9X7_PRYPA</name>
<feature type="transmembrane region" description="Helical" evidence="2">
    <location>
        <begin position="93"/>
        <end position="115"/>
    </location>
</feature>
<evidence type="ECO:0008006" key="5">
    <source>
        <dbReference type="Google" id="ProtNLM"/>
    </source>
</evidence>
<feature type="region of interest" description="Disordered" evidence="1">
    <location>
        <begin position="307"/>
        <end position="348"/>
    </location>
</feature>
<evidence type="ECO:0000313" key="3">
    <source>
        <dbReference type="EMBL" id="KAL1515388.1"/>
    </source>
</evidence>
<organism evidence="3 4">
    <name type="scientific">Prymnesium parvum</name>
    <name type="common">Toxic golden alga</name>
    <dbReference type="NCBI Taxonomy" id="97485"/>
    <lineage>
        <taxon>Eukaryota</taxon>
        <taxon>Haptista</taxon>
        <taxon>Haptophyta</taxon>
        <taxon>Prymnesiophyceae</taxon>
        <taxon>Prymnesiales</taxon>
        <taxon>Prymnesiaceae</taxon>
        <taxon>Prymnesium</taxon>
    </lineage>
</organism>
<feature type="transmembrane region" description="Helical" evidence="2">
    <location>
        <begin position="248"/>
        <end position="268"/>
    </location>
</feature>
<feature type="transmembrane region" description="Helical" evidence="2">
    <location>
        <begin position="182"/>
        <end position="203"/>
    </location>
</feature>
<dbReference type="Proteomes" id="UP001515480">
    <property type="component" value="Unassembled WGS sequence"/>
</dbReference>
<keyword evidence="4" id="KW-1185">Reference proteome</keyword>
<reference evidence="3 4" key="1">
    <citation type="journal article" date="2024" name="Science">
        <title>Giant polyketide synthase enzymes in the biosynthesis of giant marine polyether toxins.</title>
        <authorList>
            <person name="Fallon T.R."/>
            <person name="Shende V.V."/>
            <person name="Wierzbicki I.H."/>
            <person name="Pendleton A.L."/>
            <person name="Watervoot N.F."/>
            <person name="Auber R.P."/>
            <person name="Gonzalez D.J."/>
            <person name="Wisecaver J.H."/>
            <person name="Moore B.S."/>
        </authorList>
    </citation>
    <scope>NUCLEOTIDE SEQUENCE [LARGE SCALE GENOMIC DNA]</scope>
    <source>
        <strain evidence="3 4">12B1</strain>
    </source>
</reference>
<gene>
    <name evidence="3" type="ORF">AB1Y20_002016</name>
</gene>
<sequence>MAGWTLYSKKARGFFASAAVKRDLRAASLCSYAASFLLFLSALLTAASFSIEHSTSSHASAFDDNFNSTALTERWARRREAHGYQLAGELVGAIGWFCLMPGVFCLAEVAGGAVVSTSKVVTSAFTVAALITVVDLTFSAGLRSTANDLSAWAQRDTARHPAAFSALQALEMAYLVADSRTVWLFALDDLMLGIGLAAAAHLAEASRQLSSRWSCFGLLTACVAAIGFLINVMQGVPSVWLRVSSASAVINSILDGFLLPIWVAWLAAQLRALSAEAGMYTNHLDSTPPPVQQPSGLFNVSAAAQASARARVEQGSSPPQSGDSPTTPGSGSSQRPCSTSIDVLLPSC</sequence>
<feature type="transmembrane region" description="Helical" evidence="2">
    <location>
        <begin position="29"/>
        <end position="51"/>
    </location>
</feature>
<feature type="transmembrane region" description="Helical" evidence="2">
    <location>
        <begin position="122"/>
        <end position="142"/>
    </location>
</feature>
<dbReference type="AlphaFoldDB" id="A0AB34J9X7"/>
<evidence type="ECO:0000256" key="1">
    <source>
        <dbReference type="SAM" id="MobiDB-lite"/>
    </source>
</evidence>
<proteinExistence type="predicted"/>
<keyword evidence="2" id="KW-1133">Transmembrane helix</keyword>
<feature type="compositionally biased region" description="Low complexity" evidence="1">
    <location>
        <begin position="307"/>
        <end position="334"/>
    </location>
</feature>
<comment type="caution">
    <text evidence="3">The sequence shown here is derived from an EMBL/GenBank/DDBJ whole genome shotgun (WGS) entry which is preliminary data.</text>
</comment>